<dbReference type="Pfam" id="PF03829">
    <property type="entry name" value="PTSIIA_gutA"/>
    <property type="match status" value="1"/>
</dbReference>
<gene>
    <name evidence="2" type="ORF">BsIDN1_27730</name>
</gene>
<dbReference type="PANTHER" id="PTHR40398:SF1">
    <property type="entry name" value="PTS SYSTEM GLUCITOL_SORBITOL-SPECIFIC EIIA COMPONENT"/>
    <property type="match status" value="1"/>
</dbReference>
<sequence length="147" mass="17028">MVTQSVVKEIGILVPQFKEDKLIVLFGPAAPQELRDMSVIHEFEHLEEEPLKLGGTIQVGDQTYTITALGNKANDNFKELGHISIYFQEPFDDVLPGAVFASPHTFPDIKKKAYELKFRNHVKKKLFLIRSFFFYMRFTRKSIYDML</sequence>
<protein>
    <recommendedName>
        <fullName evidence="4">PTS sorbitol transporter subunit IIA</fullName>
    </recommendedName>
</protein>
<dbReference type="GO" id="GO:0009401">
    <property type="term" value="P:phosphoenolpyruvate-dependent sugar phosphotransferase system"/>
    <property type="evidence" value="ECO:0007669"/>
    <property type="project" value="InterPro"/>
</dbReference>
<dbReference type="Proteomes" id="UP000464658">
    <property type="component" value="Chromosome"/>
</dbReference>
<dbReference type="SUPFAM" id="SSF141530">
    <property type="entry name" value="PTSIIA/GutA-like"/>
    <property type="match status" value="1"/>
</dbReference>
<evidence type="ECO:0008006" key="4">
    <source>
        <dbReference type="Google" id="ProtNLM"/>
    </source>
</evidence>
<dbReference type="InterPro" id="IPR004716">
    <property type="entry name" value="PTS_IIA_glucitol/sorbitol-sp"/>
</dbReference>
<reference evidence="2 3" key="1">
    <citation type="submission" date="2019-12" db="EMBL/GenBank/DDBJ databases">
        <title>Full genome sequence of a Bacillus safensis strain isolated from commercially available natto in Indonesia.</title>
        <authorList>
            <person name="Yoshida M."/>
            <person name="Uomi M."/>
            <person name="Waturangi D."/>
            <person name="Ekaputri J.J."/>
            <person name="Setiamarga D.H.E."/>
        </authorList>
    </citation>
    <scope>NUCLEOTIDE SEQUENCE [LARGE SCALE GENOMIC DNA]</scope>
    <source>
        <strain evidence="2 3">IDN1</strain>
    </source>
</reference>
<dbReference type="GO" id="GO:0005737">
    <property type="term" value="C:cytoplasm"/>
    <property type="evidence" value="ECO:0007669"/>
    <property type="project" value="InterPro"/>
</dbReference>
<evidence type="ECO:0000313" key="2">
    <source>
        <dbReference type="EMBL" id="BBP89155.1"/>
    </source>
</evidence>
<dbReference type="InterPro" id="IPR036665">
    <property type="entry name" value="PTS_IIA_glucitol/sorbitol_sf"/>
</dbReference>
<proteinExistence type="predicted"/>
<dbReference type="GO" id="GO:0008982">
    <property type="term" value="F:protein-N(PI)-phosphohistidine-sugar phosphotransferase activity"/>
    <property type="evidence" value="ECO:0007669"/>
    <property type="project" value="InterPro"/>
</dbReference>
<accession>A0A5S9M8H6</accession>
<dbReference type="EMBL" id="AP021906">
    <property type="protein sequence ID" value="BBP89155.1"/>
    <property type="molecule type" value="Genomic_DNA"/>
</dbReference>
<dbReference type="PANTHER" id="PTHR40398">
    <property type="entry name" value="PTS SYSTEM GLUCITOL/SORBITOL-SPECIFIC EIIA COMPONENT"/>
    <property type="match status" value="1"/>
</dbReference>
<organism evidence="2 3">
    <name type="scientific">Bacillus safensis</name>
    <dbReference type="NCBI Taxonomy" id="561879"/>
    <lineage>
        <taxon>Bacteria</taxon>
        <taxon>Bacillati</taxon>
        <taxon>Bacillota</taxon>
        <taxon>Bacilli</taxon>
        <taxon>Bacillales</taxon>
        <taxon>Bacillaceae</taxon>
        <taxon>Bacillus</taxon>
    </lineage>
</organism>
<dbReference type="GO" id="GO:0016301">
    <property type="term" value="F:kinase activity"/>
    <property type="evidence" value="ECO:0007669"/>
    <property type="project" value="TreeGrafter"/>
</dbReference>
<dbReference type="AlphaFoldDB" id="A0A5S9M8H6"/>
<evidence type="ECO:0000313" key="3">
    <source>
        <dbReference type="Proteomes" id="UP000464658"/>
    </source>
</evidence>
<dbReference type="PROSITE" id="PS51097">
    <property type="entry name" value="PTS_EIIA_TYPE_5"/>
    <property type="match status" value="1"/>
</dbReference>
<name>A0A5S9M8H6_BACIA</name>
<dbReference type="Gene3D" id="2.40.33.40">
    <property type="entry name" value="Phosphotransferase system, glucitol/sorbitol-specific IIA component"/>
    <property type="match status" value="1"/>
</dbReference>
<evidence type="ECO:0000256" key="1">
    <source>
        <dbReference type="PROSITE-ProRule" id="PRU00420"/>
    </source>
</evidence>
<feature type="modified residue" description="Phosphohistidine; by HPr" evidence="1">
    <location>
        <position position="41"/>
    </location>
</feature>